<comment type="caution">
    <text evidence="1">The sequence shown here is derived from an EMBL/GenBank/DDBJ whole genome shotgun (WGS) entry which is preliminary data.</text>
</comment>
<keyword evidence="2" id="KW-1185">Reference proteome</keyword>
<dbReference type="Pfam" id="PF13692">
    <property type="entry name" value="Glyco_trans_1_4"/>
    <property type="match status" value="1"/>
</dbReference>
<dbReference type="EMBL" id="JAVDPY010000010">
    <property type="protein sequence ID" value="MDR6336087.1"/>
    <property type="molecule type" value="Genomic_DNA"/>
</dbReference>
<protein>
    <submittedName>
        <fullName evidence="1">Glycosyltransferase involved in cell wall biosynthesis</fullName>
    </submittedName>
</protein>
<proteinExistence type="predicted"/>
<dbReference type="SUPFAM" id="SSF53756">
    <property type="entry name" value="UDP-Glycosyltransferase/glycogen phosphorylase"/>
    <property type="match status" value="1"/>
</dbReference>
<organism evidence="1 2">
    <name type="scientific">Xanthobacter flavus</name>
    <dbReference type="NCBI Taxonomy" id="281"/>
    <lineage>
        <taxon>Bacteria</taxon>
        <taxon>Pseudomonadati</taxon>
        <taxon>Pseudomonadota</taxon>
        <taxon>Alphaproteobacteria</taxon>
        <taxon>Hyphomicrobiales</taxon>
        <taxon>Xanthobacteraceae</taxon>
        <taxon>Xanthobacter</taxon>
    </lineage>
</organism>
<evidence type="ECO:0000313" key="1">
    <source>
        <dbReference type="EMBL" id="MDR6336087.1"/>
    </source>
</evidence>
<evidence type="ECO:0000313" key="2">
    <source>
        <dbReference type="Proteomes" id="UP001245370"/>
    </source>
</evidence>
<name>A0ABU1KN99_XANFL</name>
<accession>A0ABU1KN99</accession>
<dbReference type="Gene3D" id="3.40.50.2000">
    <property type="entry name" value="Glycogen Phosphorylase B"/>
    <property type="match status" value="1"/>
</dbReference>
<reference evidence="1 2" key="1">
    <citation type="submission" date="2023-07" db="EMBL/GenBank/DDBJ databases">
        <title>Genomic Encyclopedia of Type Strains, Phase IV (KMG-IV): sequencing the most valuable type-strain genomes for metagenomic binning, comparative biology and taxonomic classification.</title>
        <authorList>
            <person name="Goeker M."/>
        </authorList>
    </citation>
    <scope>NUCLEOTIDE SEQUENCE [LARGE SCALE GENOMIC DNA]</scope>
    <source>
        <strain evidence="1 2">DSM 338</strain>
    </source>
</reference>
<dbReference type="RefSeq" id="WP_281809597.1">
    <property type="nucleotide sequence ID" value="NZ_BSDO01000009.1"/>
</dbReference>
<dbReference type="Proteomes" id="UP001245370">
    <property type="component" value="Unassembled WGS sequence"/>
</dbReference>
<dbReference type="GeneID" id="95765331"/>
<gene>
    <name evidence="1" type="ORF">GGQ86_004585</name>
</gene>
<sequence length="447" mass="47832">MRSNAAAPFRPGLGSTAFVFDEHAVRQHQGGAVDVVFLDGGLNARGGHSYSLVKKVGAAVAARGHRVRIFGMRTMDREIADELGAVPHFSASLYDSVQPTPWELARHRFGGALRLQRARSHLLRERISAERLNAGFRADLEALPAGVLARGTLVVLPNVMQNQIMGVVQALSALPEAGRPRVVCQLMFAPDWIPWRRSGQLGPGIYAQAFALARPLIGRCLVFGTENAAIADLYRDGYGIEPIRLPVPFGNVERARPVPERPVFGFFGVSKNDKGFHLLPEAIRLCREQGLAGDFVVQVQRDGHEAETAAAELALRALPYVRLIDRVLTDEDFAAETRKVDAMLLPYDPQVFGMRGSGIFTQSAAAGRPVVASAGTYAAASIASGDAAGEVFAPYAAAAFAAAILRLASRLEDRHARAAGLADRFAHATSAEAYVDALLAQAGAPSA</sequence>